<reference evidence="2 3" key="1">
    <citation type="submission" date="2019-03" db="EMBL/GenBank/DDBJ databases">
        <title>Metabolic potential of uncultured bacteria and archaea associated with petroleum seepage in deep-sea sediments.</title>
        <authorList>
            <person name="Dong X."/>
            <person name="Hubert C."/>
        </authorList>
    </citation>
    <scope>NUCLEOTIDE SEQUENCE [LARGE SCALE GENOMIC DNA]</scope>
    <source>
        <strain evidence="2">E44_bin18</strain>
    </source>
</reference>
<evidence type="ECO:0000256" key="1">
    <source>
        <dbReference type="SAM" id="Coils"/>
    </source>
</evidence>
<feature type="coiled-coil region" evidence="1">
    <location>
        <begin position="43"/>
        <end position="70"/>
    </location>
</feature>
<dbReference type="AlphaFoldDB" id="A0A523UWF3"/>
<evidence type="ECO:0000313" key="3">
    <source>
        <dbReference type="Proteomes" id="UP000315525"/>
    </source>
</evidence>
<evidence type="ECO:0000313" key="2">
    <source>
        <dbReference type="EMBL" id="TET46679.1"/>
    </source>
</evidence>
<sequence>MARTRRSSTTAIEIAESRSQMEKNLEKLRTYLADPDKLDSRTKSGLESYLKKFEEKAAELDSELTESLKNEMAQKFPFREMTMRSLVSFFSKRGLIRPEHWPPVREVLRETGFGGIELEKVRLNLTAFEEDPVYLIVLWLENRRGTRNILDRVAKTRLDAIAERVRERATHPLTPVLLASIPLLFENPEMSFLKQLLDNPEELSGEEKARFKELYHLAMKGERVELGAIVAKVIDAHSELMTKAKFSIM</sequence>
<dbReference type="Proteomes" id="UP000315525">
    <property type="component" value="Unassembled WGS sequence"/>
</dbReference>
<dbReference type="EMBL" id="SOJN01000046">
    <property type="protein sequence ID" value="TET46679.1"/>
    <property type="molecule type" value="Genomic_DNA"/>
</dbReference>
<name>A0A523UWF3_UNCT6</name>
<protein>
    <submittedName>
        <fullName evidence="2">Uncharacterized protein</fullName>
    </submittedName>
</protein>
<proteinExistence type="predicted"/>
<gene>
    <name evidence="2" type="ORF">E3J62_03510</name>
</gene>
<comment type="caution">
    <text evidence="2">The sequence shown here is derived from an EMBL/GenBank/DDBJ whole genome shotgun (WGS) entry which is preliminary data.</text>
</comment>
<keyword evidence="1" id="KW-0175">Coiled coil</keyword>
<accession>A0A523UWF3</accession>
<organism evidence="2 3">
    <name type="scientific">candidate division TA06 bacterium</name>
    <dbReference type="NCBI Taxonomy" id="2250710"/>
    <lineage>
        <taxon>Bacteria</taxon>
        <taxon>Bacteria division TA06</taxon>
    </lineage>
</organism>